<evidence type="ECO:0000313" key="2">
    <source>
        <dbReference type="EMBL" id="KUN89674.1"/>
    </source>
</evidence>
<proteinExistence type="predicted"/>
<feature type="coiled-coil region" evidence="1">
    <location>
        <begin position="200"/>
        <end position="231"/>
    </location>
</feature>
<dbReference type="RefSeq" id="WP_061916095.1">
    <property type="nucleotide sequence ID" value="NZ_JBEYBH010000009.1"/>
</dbReference>
<sequence>MGDSWVGGDIGGLRTMAETYKNAKGKLDDVVEPLGGAVEKLVGDAGWKGEAAEAFRARWIEDALAAGGLAELVHAVGEVIEKLAGALSTCETSLQNAEHVAARKGVATDAQGAPLPVMTASPPSADDRKTLSAMNEYATARTEILHTAQHARLVAAQRLQSLYAQVTAEDDAVSKGDKVTLADALRCLYAYDAEDARASGDKARGLIDDARREAQTAKKELRAERKAFQKAGRALPKDWPAKSAYRDAVARVDSLESDIARADHGSTSLPYDRALNVKLADAADALRLGKGLDALPDFLKEVPVLDVAAAGACGLLEASEDHDKGWSWQHSVAVDGGANLAGLAAGVAVTAGVVAAAPFELTAGAVAVVGVGATIATTGIIDHSLHEHWSEDIHDHGVVGGVLHGTGHVLSETGGDFERLGKDVWHGVTSIF</sequence>
<evidence type="ECO:0000256" key="1">
    <source>
        <dbReference type="SAM" id="Coils"/>
    </source>
</evidence>
<dbReference type="SUPFAM" id="SSF140453">
    <property type="entry name" value="EsxAB dimer-like"/>
    <property type="match status" value="1"/>
</dbReference>
<gene>
    <name evidence="2" type="ORF">AQJ66_03455</name>
</gene>
<dbReference type="InterPro" id="IPR036689">
    <property type="entry name" value="ESAT-6-like_sf"/>
</dbReference>
<dbReference type="AlphaFoldDB" id="A0A101TCD6"/>
<reference evidence="2 3" key="1">
    <citation type="submission" date="2015-10" db="EMBL/GenBank/DDBJ databases">
        <title>Draft genome sequence of Streptomyces bungoensis DSM 41781, type strain for the species Streptomyces bungoensis.</title>
        <authorList>
            <person name="Ruckert C."/>
            <person name="Winkler A."/>
            <person name="Kalinowski J."/>
            <person name="Kampfer P."/>
            <person name="Glaeser S."/>
        </authorList>
    </citation>
    <scope>NUCLEOTIDE SEQUENCE [LARGE SCALE GENOMIC DNA]</scope>
    <source>
        <strain evidence="2 3">DSM 41781</strain>
    </source>
</reference>
<name>A0A101TCD6_9ACTN</name>
<keyword evidence="1" id="KW-0175">Coiled coil</keyword>
<organism evidence="2 3">
    <name type="scientific">Streptomyces bungoensis</name>
    <dbReference type="NCBI Taxonomy" id="285568"/>
    <lineage>
        <taxon>Bacteria</taxon>
        <taxon>Bacillati</taxon>
        <taxon>Actinomycetota</taxon>
        <taxon>Actinomycetes</taxon>
        <taxon>Kitasatosporales</taxon>
        <taxon>Streptomycetaceae</taxon>
        <taxon>Streptomyces</taxon>
    </lineage>
</organism>
<dbReference type="STRING" id="285568.AQJ66_03455"/>
<evidence type="ECO:0008006" key="4">
    <source>
        <dbReference type="Google" id="ProtNLM"/>
    </source>
</evidence>
<accession>A0A101TCD6</accession>
<dbReference type="OrthoDB" id="4578148at2"/>
<dbReference type="Proteomes" id="UP000053024">
    <property type="component" value="Unassembled WGS sequence"/>
</dbReference>
<comment type="caution">
    <text evidence="2">The sequence shown here is derived from an EMBL/GenBank/DDBJ whole genome shotgun (WGS) entry which is preliminary data.</text>
</comment>
<dbReference type="Gene3D" id="1.10.287.1060">
    <property type="entry name" value="ESAT-6-like"/>
    <property type="match status" value="1"/>
</dbReference>
<keyword evidence="3" id="KW-1185">Reference proteome</keyword>
<evidence type="ECO:0000313" key="3">
    <source>
        <dbReference type="Proteomes" id="UP000053024"/>
    </source>
</evidence>
<protein>
    <recommendedName>
        <fullName evidence="4">WXG100 family type VII secretion target</fullName>
    </recommendedName>
</protein>
<dbReference type="EMBL" id="LMWX01000004">
    <property type="protein sequence ID" value="KUN89674.1"/>
    <property type="molecule type" value="Genomic_DNA"/>
</dbReference>